<dbReference type="InterPro" id="IPR025738">
    <property type="entry name" value="BatD"/>
</dbReference>
<keyword evidence="1" id="KW-0812">Transmembrane</keyword>
<dbReference type="PANTHER" id="PTHR40940">
    <property type="entry name" value="PROTEIN BATD-RELATED"/>
    <property type="match status" value="1"/>
</dbReference>
<dbReference type="AlphaFoldDB" id="A0A7M1LFP4"/>
<reference evidence="2 3" key="1">
    <citation type="submission" date="2020-10" db="EMBL/GenBank/DDBJ databases">
        <title>Campylobacter and Helicobacter PacBio genomes.</title>
        <authorList>
            <person name="Lane C."/>
        </authorList>
    </citation>
    <scope>NUCLEOTIDE SEQUENCE [LARGE SCALE GENOMIC DNA]</scope>
    <source>
        <strain evidence="2 3">2016D-0077</strain>
    </source>
</reference>
<dbReference type="Pfam" id="PF13584">
    <property type="entry name" value="BatD"/>
    <property type="match status" value="3"/>
</dbReference>
<keyword evidence="1" id="KW-0472">Membrane</keyword>
<protein>
    <submittedName>
        <fullName evidence="2">BatD family protein</fullName>
    </submittedName>
</protein>
<dbReference type="Proteomes" id="UP000594749">
    <property type="component" value="Chromosome"/>
</dbReference>
<organism evidence="2 3">
    <name type="scientific">Campylobacter corcagiensis</name>
    <dbReference type="NCBI Taxonomy" id="1448857"/>
    <lineage>
        <taxon>Bacteria</taxon>
        <taxon>Pseudomonadati</taxon>
        <taxon>Campylobacterota</taxon>
        <taxon>Epsilonproteobacteria</taxon>
        <taxon>Campylobacterales</taxon>
        <taxon>Campylobacteraceae</taxon>
        <taxon>Campylobacter</taxon>
    </lineage>
</organism>
<gene>
    <name evidence="2" type="ORF">IMC76_00835</name>
</gene>
<evidence type="ECO:0000313" key="2">
    <source>
        <dbReference type="EMBL" id="QOQ87397.1"/>
    </source>
</evidence>
<dbReference type="OrthoDB" id="5372079at2"/>
<proteinExistence type="predicted"/>
<feature type="transmembrane region" description="Helical" evidence="1">
    <location>
        <begin position="396"/>
        <end position="416"/>
    </location>
</feature>
<dbReference type="RefSeq" id="WP_025802959.1">
    <property type="nucleotide sequence ID" value="NZ_CP053842.1"/>
</dbReference>
<evidence type="ECO:0000256" key="1">
    <source>
        <dbReference type="SAM" id="Phobius"/>
    </source>
</evidence>
<dbReference type="PANTHER" id="PTHR40940:SF2">
    <property type="entry name" value="BATD"/>
    <property type="match status" value="1"/>
</dbReference>
<keyword evidence="3" id="KW-1185">Reference proteome</keyword>
<name>A0A7M1LFP4_9BACT</name>
<accession>A0A7M1LFP4</accession>
<sequence length="490" mass="54705">MKILSLGRILLPFLIILNLYADVSATPDRYAIYKGESVNITLSATGNAHFPDVFDIAGYKVLGASSSSSINVVNGQMTKTSSKTFSFKPDKNITVPSFSIEVDGATESTAPFEIVVKEPVASTQGDEFVVELSLDKDELMVGQSAKLSVIFKMKTTSRVDDIRLSDPKLSDFWVENLGQGKQEIDGEYIKMSMNYLIFAQKSGEFEIPPITAAIGVEADGGDPFFGSIFRNLNYKQIYSNSTKIKVNPLPNGLSLYGDFQIRAEVDKKVINAGEPVNFTIRVRGIGNVDDISSFEIKEPDLLVYADDPKLQRGMISGEYGGEFSQKFAIVSESNFTIPSMSFSFYDKNLKESKTIKTDPMNIEVIPRAVSNLNINSDSSLESDCYPTEVINYKPGILPLIASFIMGALSFYVAINFKFKRAKRPKKELDIKDKIKRAKTDKELLNLLLPYINKSKKIDEILSFLDENLYKNTNHKIDKKEIISEFLRLEI</sequence>
<evidence type="ECO:0000313" key="3">
    <source>
        <dbReference type="Proteomes" id="UP000594749"/>
    </source>
</evidence>
<keyword evidence="1" id="KW-1133">Transmembrane helix</keyword>
<dbReference type="EMBL" id="CP063078">
    <property type="protein sequence ID" value="QOQ87397.1"/>
    <property type="molecule type" value="Genomic_DNA"/>
</dbReference>